<evidence type="ECO:0000313" key="3">
    <source>
        <dbReference type="EMBL" id="CAD6552924.1"/>
    </source>
</evidence>
<organism evidence="3 4">
    <name type="scientific">Paraburkholderia hiiakae</name>
    <dbReference type="NCBI Taxonomy" id="1081782"/>
    <lineage>
        <taxon>Bacteria</taxon>
        <taxon>Pseudomonadati</taxon>
        <taxon>Pseudomonadota</taxon>
        <taxon>Betaproteobacteria</taxon>
        <taxon>Burkholderiales</taxon>
        <taxon>Burkholderiaceae</taxon>
        <taxon>Paraburkholderia</taxon>
    </lineage>
</organism>
<name>A0ABM8P106_9BURK</name>
<feature type="region of interest" description="Disordered" evidence="1">
    <location>
        <begin position="65"/>
        <end position="86"/>
    </location>
</feature>
<evidence type="ECO:0000313" key="4">
    <source>
        <dbReference type="Proteomes" id="UP000656319"/>
    </source>
</evidence>
<proteinExistence type="predicted"/>
<keyword evidence="2" id="KW-0472">Membrane</keyword>
<gene>
    <name evidence="3" type="ORF">LMG27952_05348</name>
</gene>
<keyword evidence="2" id="KW-0812">Transmembrane</keyword>
<comment type="caution">
    <text evidence="3">The sequence shown here is derived from an EMBL/GenBank/DDBJ whole genome shotgun (WGS) entry which is preliminary data.</text>
</comment>
<evidence type="ECO:0000256" key="1">
    <source>
        <dbReference type="SAM" id="MobiDB-lite"/>
    </source>
</evidence>
<keyword evidence="2" id="KW-1133">Transmembrane helix</keyword>
<accession>A0ABM8P106</accession>
<reference evidence="3 4" key="1">
    <citation type="submission" date="2020-10" db="EMBL/GenBank/DDBJ databases">
        <authorList>
            <person name="Peeters C."/>
        </authorList>
    </citation>
    <scope>NUCLEOTIDE SEQUENCE [LARGE SCALE GENOMIC DNA]</scope>
    <source>
        <strain evidence="3 4">LMG 27952</strain>
    </source>
</reference>
<protein>
    <submittedName>
        <fullName evidence="3">Uncharacterized protein</fullName>
    </submittedName>
</protein>
<dbReference type="Proteomes" id="UP000656319">
    <property type="component" value="Unassembled WGS sequence"/>
</dbReference>
<sequence length="86" mass="9102">MFRTLVEHTSRFSAIFPFSTALPSILRGGAILVAAVMALLLALMFAPSSTRANLALCLASQSESHSEHGKTDSHAATSLAIQQCID</sequence>
<feature type="transmembrane region" description="Helical" evidence="2">
    <location>
        <begin position="25"/>
        <end position="46"/>
    </location>
</feature>
<dbReference type="EMBL" id="CAJHCQ010000016">
    <property type="protein sequence ID" value="CAD6552924.1"/>
    <property type="molecule type" value="Genomic_DNA"/>
</dbReference>
<feature type="compositionally biased region" description="Polar residues" evidence="1">
    <location>
        <begin position="74"/>
        <end position="86"/>
    </location>
</feature>
<keyword evidence="4" id="KW-1185">Reference proteome</keyword>
<evidence type="ECO:0000256" key="2">
    <source>
        <dbReference type="SAM" id="Phobius"/>
    </source>
</evidence>